<dbReference type="GO" id="GO:0046872">
    <property type="term" value="F:metal ion binding"/>
    <property type="evidence" value="ECO:0007669"/>
    <property type="project" value="UniProtKB-KW"/>
</dbReference>
<dbReference type="PhylomeDB" id="T1JCX5"/>
<evidence type="ECO:0000313" key="7">
    <source>
        <dbReference type="EnsemblMetazoa" id="SMAR011646-PA"/>
    </source>
</evidence>
<dbReference type="AlphaFoldDB" id="T1JCX5"/>
<keyword evidence="3" id="KW-0408">Iron</keyword>
<dbReference type="PANTHER" id="PTHR46491:SF3">
    <property type="entry name" value="CDGSH IRON-SULFUR DOMAIN-CONTAINING PROTEIN 3, MITOCHONDRIAL"/>
    <property type="match status" value="1"/>
</dbReference>
<evidence type="ECO:0000259" key="6">
    <source>
        <dbReference type="SMART" id="SM00704"/>
    </source>
</evidence>
<dbReference type="PANTHER" id="PTHR46491">
    <property type="entry name" value="CDGSH IRON SULFUR DOMAIN PROTEIN HOMOLOG"/>
    <property type="match status" value="1"/>
</dbReference>
<evidence type="ECO:0000256" key="4">
    <source>
        <dbReference type="ARBA" id="ARBA00023014"/>
    </source>
</evidence>
<keyword evidence="2" id="KW-0479">Metal-binding</keyword>
<dbReference type="STRING" id="126957.T1JCX5"/>
<evidence type="ECO:0000313" key="8">
    <source>
        <dbReference type="Proteomes" id="UP000014500"/>
    </source>
</evidence>
<dbReference type="GO" id="GO:0005739">
    <property type="term" value="C:mitochondrion"/>
    <property type="evidence" value="ECO:0007669"/>
    <property type="project" value="TreeGrafter"/>
</dbReference>
<keyword evidence="4" id="KW-0411">Iron-sulfur</keyword>
<proteinExistence type="predicted"/>
<comment type="cofactor">
    <cofactor evidence="5">
        <name>[2Fe-2S] cluster</name>
        <dbReference type="ChEBI" id="CHEBI:190135"/>
    </cofactor>
</comment>
<accession>T1JCX5</accession>
<dbReference type="GO" id="GO:0051537">
    <property type="term" value="F:2 iron, 2 sulfur cluster binding"/>
    <property type="evidence" value="ECO:0007669"/>
    <property type="project" value="UniProtKB-KW"/>
</dbReference>
<dbReference type="Gene3D" id="3.40.5.90">
    <property type="entry name" value="CDGSH iron-sulfur domain, mitoNEET-type"/>
    <property type="match status" value="2"/>
</dbReference>
<feature type="domain" description="Iron-binding zinc finger CDGSH type" evidence="6">
    <location>
        <begin position="104"/>
        <end position="141"/>
    </location>
</feature>
<evidence type="ECO:0000256" key="3">
    <source>
        <dbReference type="ARBA" id="ARBA00023004"/>
    </source>
</evidence>
<dbReference type="InterPro" id="IPR018967">
    <property type="entry name" value="FeS-contain_CDGSH-typ"/>
</dbReference>
<evidence type="ECO:0000256" key="1">
    <source>
        <dbReference type="ARBA" id="ARBA00022714"/>
    </source>
</evidence>
<dbReference type="eggNOG" id="KOG4605">
    <property type="taxonomic scope" value="Eukaryota"/>
</dbReference>
<organism evidence="7 8">
    <name type="scientific">Strigamia maritima</name>
    <name type="common">European centipede</name>
    <name type="synonym">Geophilus maritimus</name>
    <dbReference type="NCBI Taxonomy" id="126957"/>
    <lineage>
        <taxon>Eukaryota</taxon>
        <taxon>Metazoa</taxon>
        <taxon>Ecdysozoa</taxon>
        <taxon>Arthropoda</taxon>
        <taxon>Myriapoda</taxon>
        <taxon>Chilopoda</taxon>
        <taxon>Pleurostigmophora</taxon>
        <taxon>Geophilomorpha</taxon>
        <taxon>Linotaeniidae</taxon>
        <taxon>Strigamia</taxon>
    </lineage>
</organism>
<reference evidence="8" key="1">
    <citation type="submission" date="2011-05" db="EMBL/GenBank/DDBJ databases">
        <authorList>
            <person name="Richards S.R."/>
            <person name="Qu J."/>
            <person name="Jiang H."/>
            <person name="Jhangiani S.N."/>
            <person name="Agravi P."/>
            <person name="Goodspeed R."/>
            <person name="Gross S."/>
            <person name="Mandapat C."/>
            <person name="Jackson L."/>
            <person name="Mathew T."/>
            <person name="Pu L."/>
            <person name="Thornton R."/>
            <person name="Saada N."/>
            <person name="Wilczek-Boney K.B."/>
            <person name="Lee S."/>
            <person name="Kovar C."/>
            <person name="Wu Y."/>
            <person name="Scherer S.E."/>
            <person name="Worley K.C."/>
            <person name="Muzny D.M."/>
            <person name="Gibbs R."/>
        </authorList>
    </citation>
    <scope>NUCLEOTIDE SEQUENCE</scope>
    <source>
        <strain evidence="8">Brora</strain>
    </source>
</reference>
<dbReference type="InterPro" id="IPR042216">
    <property type="entry name" value="MitoNEET_CISD"/>
</dbReference>
<dbReference type="Pfam" id="PF09360">
    <property type="entry name" value="zf-CDGSH"/>
    <property type="match status" value="2"/>
</dbReference>
<feature type="domain" description="Iron-binding zinc finger CDGSH type" evidence="6">
    <location>
        <begin position="62"/>
        <end position="99"/>
    </location>
</feature>
<dbReference type="EnsemblMetazoa" id="SMAR011646-RA">
    <property type="protein sequence ID" value="SMAR011646-PA"/>
    <property type="gene ID" value="SMAR011646"/>
</dbReference>
<dbReference type="HOGENOM" id="CLU_145019_0_1_1"/>
<protein>
    <recommendedName>
        <fullName evidence="6">Iron-binding zinc finger CDGSH type domain-containing protein</fullName>
    </recommendedName>
</protein>
<evidence type="ECO:0000256" key="2">
    <source>
        <dbReference type="ARBA" id="ARBA00022723"/>
    </source>
</evidence>
<dbReference type="EMBL" id="JH432085">
    <property type="status" value="NOT_ANNOTATED_CDS"/>
    <property type="molecule type" value="Genomic_DNA"/>
</dbReference>
<name>T1JCX5_STRMM</name>
<keyword evidence="8" id="KW-1185">Reference proteome</keyword>
<dbReference type="Proteomes" id="UP000014500">
    <property type="component" value="Unassembled WGS sequence"/>
</dbReference>
<keyword evidence="1" id="KW-0001">2Fe-2S</keyword>
<sequence>MLREILINFVSRQQICRYLSTGSKLYKANDDPINKSTKIPRLPDAQFQTAHLIKEKGKIYDKKPFRMLCERGKVYMWCACGRSKTQPLCDGSHKYKQLGPPSPNKPVKFVPEEDGEVWFCNCKQTDNRPFCDGTHKRQDIQETVR</sequence>
<dbReference type="InterPro" id="IPR052950">
    <property type="entry name" value="CISD"/>
</dbReference>
<dbReference type="SMART" id="SM00704">
    <property type="entry name" value="ZnF_CDGSH"/>
    <property type="match status" value="2"/>
</dbReference>
<evidence type="ECO:0000256" key="5">
    <source>
        <dbReference type="ARBA" id="ARBA00034078"/>
    </source>
</evidence>
<reference evidence="7" key="2">
    <citation type="submission" date="2015-02" db="UniProtKB">
        <authorList>
            <consortium name="EnsemblMetazoa"/>
        </authorList>
    </citation>
    <scope>IDENTIFICATION</scope>
</reference>